<reference evidence="2" key="1">
    <citation type="submission" date="2017-04" db="EMBL/GenBank/DDBJ databases">
        <title>Function of individual gut microbiota members based on whole genome sequencing of pure cultures obtained from chicken caecum.</title>
        <authorList>
            <person name="Medvecky M."/>
            <person name="Cejkova D."/>
            <person name="Polansky O."/>
            <person name="Karasova D."/>
            <person name="Kubasova T."/>
            <person name="Cizek A."/>
            <person name="Rychlik I."/>
        </authorList>
    </citation>
    <scope>NUCLEOTIDE SEQUENCE [LARGE SCALE GENOMIC DNA]</scope>
    <source>
        <strain evidence="2">An175</strain>
    </source>
</reference>
<evidence type="ECO:0000313" key="2">
    <source>
        <dbReference type="Proteomes" id="UP000196386"/>
    </source>
</evidence>
<dbReference type="AlphaFoldDB" id="A0A1Y4MPK0"/>
<protein>
    <submittedName>
        <fullName evidence="1">Uncharacterized protein</fullName>
    </submittedName>
</protein>
<sequence length="169" mass="19168">MLDALRLIRAERTSGQQNTKVIVDGGYIVFIGSDYTVTAKVDKTGDIVFDSKPVTVKYEYMCKRIVEPLEHGVALKGILKESEEFCDMLTITLEDLPVFFNMAKKTVVKQLMFNQNEFARKRLSNGVALFGVSDNTAHAILIEDTNSLSYYSVPLDKFYYWGSSRQNWG</sequence>
<comment type="caution">
    <text evidence="1">The sequence shown here is derived from an EMBL/GenBank/DDBJ whole genome shotgun (WGS) entry which is preliminary data.</text>
</comment>
<gene>
    <name evidence="1" type="ORF">B5F11_04165</name>
</gene>
<evidence type="ECO:0000313" key="1">
    <source>
        <dbReference type="EMBL" id="OUP70645.1"/>
    </source>
</evidence>
<accession>A0A1Y4MPK0</accession>
<dbReference type="EMBL" id="NFKP01000003">
    <property type="protein sequence ID" value="OUP70645.1"/>
    <property type="molecule type" value="Genomic_DNA"/>
</dbReference>
<dbReference type="RefSeq" id="WP_087299802.1">
    <property type="nucleotide sequence ID" value="NZ_NFKP01000003.1"/>
</dbReference>
<name>A0A1Y4MPK0_9FIRM</name>
<proteinExistence type="predicted"/>
<organism evidence="1 2">
    <name type="scientific">Anaerotruncus colihominis</name>
    <dbReference type="NCBI Taxonomy" id="169435"/>
    <lineage>
        <taxon>Bacteria</taxon>
        <taxon>Bacillati</taxon>
        <taxon>Bacillota</taxon>
        <taxon>Clostridia</taxon>
        <taxon>Eubacteriales</taxon>
        <taxon>Oscillospiraceae</taxon>
        <taxon>Anaerotruncus</taxon>
    </lineage>
</organism>
<dbReference type="Proteomes" id="UP000196386">
    <property type="component" value="Unassembled WGS sequence"/>
</dbReference>